<proteinExistence type="predicted"/>
<evidence type="ECO:0000313" key="2">
    <source>
        <dbReference type="Proteomes" id="UP000315995"/>
    </source>
</evidence>
<organism evidence="1 2">
    <name type="scientific">Persicimonas caeni</name>
    <dbReference type="NCBI Taxonomy" id="2292766"/>
    <lineage>
        <taxon>Bacteria</taxon>
        <taxon>Deltaproteobacteria</taxon>
        <taxon>Bradymonadales</taxon>
        <taxon>Bradymonadaceae</taxon>
        <taxon>Persicimonas</taxon>
    </lineage>
</organism>
<accession>A0A5B8Y1D4</accession>
<dbReference type="PROSITE" id="PS51257">
    <property type="entry name" value="PROKAR_LIPOPROTEIN"/>
    <property type="match status" value="1"/>
</dbReference>
<sequence length="407" mass="44243">MTENTRRAIAVLFLVFASASCSNSDGEHLNVPSDDDLRDFAATRTSKLTGSEALDDDDNDGVKNEFDECATPILIDGPWGVIMPRVGANGCEEAAMPHVCRGDTAPPRHVLGSQEEGNFIMGAKVRRRTLEGHTVFEVRLPGGMDVDLEEKCPRFTGGVVGVFSIGKKFPIWTCKTREVPQQWPNDPGTGSYNRQARIDDLNPCYFDPAAFGISESEVQDALKSGIRVFLNFVAEDAAGNTLRTHIGEGTLDSKTCQLSLLRDKYGELATTSTESCSSYCDSPAEIKVATVSTEGPDIESTTAVLPRPTFSVVVLGEIAYDSGCGSPQMGGFLKNLTVAGRTEVSPDEQVYCKSEINGTKFEVRCDVRVRNLVVKHDVQERILGDLNVYLRVGDTARTVPLSFDQVL</sequence>
<name>A0A4Y6PPK6_PERCE</name>
<dbReference type="AlphaFoldDB" id="A0A4Y6PPK6"/>
<protein>
    <submittedName>
        <fullName evidence="1">Uncharacterized protein</fullName>
    </submittedName>
</protein>
<gene>
    <name evidence="1" type="ORF">FIV42_05485</name>
</gene>
<dbReference type="EMBL" id="CP041186">
    <property type="protein sequence ID" value="QDG50200.1"/>
    <property type="molecule type" value="Genomic_DNA"/>
</dbReference>
<evidence type="ECO:0000313" key="1">
    <source>
        <dbReference type="EMBL" id="QDG50200.1"/>
    </source>
</evidence>
<dbReference type="RefSeq" id="WP_141196696.1">
    <property type="nucleotide sequence ID" value="NZ_CP041186.1"/>
</dbReference>
<reference evidence="1 2" key="1">
    <citation type="submission" date="2019-06" db="EMBL/GenBank/DDBJ databases">
        <title>Persicimonas caeni gen. nov., sp. nov., a predatory bacterium isolated from solar saltern.</title>
        <authorList>
            <person name="Wang S."/>
        </authorList>
    </citation>
    <scope>NUCLEOTIDE SEQUENCE [LARGE SCALE GENOMIC DNA]</scope>
    <source>
        <strain evidence="1 2">YN101</strain>
    </source>
</reference>
<dbReference type="Proteomes" id="UP000315995">
    <property type="component" value="Chromosome"/>
</dbReference>
<accession>A0A4Y6PPK6</accession>
<keyword evidence="2" id="KW-1185">Reference proteome</keyword>